<evidence type="ECO:0000256" key="1">
    <source>
        <dbReference type="SAM" id="MobiDB-lite"/>
    </source>
</evidence>
<evidence type="ECO:0000313" key="4">
    <source>
        <dbReference type="Proteomes" id="UP001497516"/>
    </source>
</evidence>
<feature type="region of interest" description="Disordered" evidence="1">
    <location>
        <begin position="551"/>
        <end position="601"/>
    </location>
</feature>
<feature type="domain" description="Retrotransposon gag" evidence="2">
    <location>
        <begin position="418"/>
        <end position="511"/>
    </location>
</feature>
<accession>A0AAV2GT80</accession>
<dbReference type="InterPro" id="IPR005162">
    <property type="entry name" value="Retrotrans_gag_dom"/>
</dbReference>
<feature type="region of interest" description="Disordered" evidence="1">
    <location>
        <begin position="177"/>
        <end position="271"/>
    </location>
</feature>
<keyword evidence="4" id="KW-1185">Reference proteome</keyword>
<sequence>MVSTKSMKAAEKAAQAAEKGTDAGDVGLDGELEDLTEIEGLGRDHGRTLEALLAAVEALQGQVSSLTEAWKRGGAAVGDGEKPPEEKGAAEESASVAAVGGQGAEKGLAEGGAAASNPSRPPVSRPGQVSFGPTIKDGLLPTPSAQEMARARGKAKMAEYVDPGSHAGLNLEELVDPGQERDRGPWPNKQSGLGADGWREEGSSMGRAQWEGGPGGGWRESGRGWEPGRSGATGRNQSGRGDLGRAGMGRVPNGRAETGRTESGRAMVEPVQPAGYQNQAGSRCYPGPQGQFDEYCGPFPSSAFQRGAGKDSRRIWTGDRRLKGELSGRAGYQEDEGDDWGCDGDPRFTQHYYSGGPSSGRNAGHFRGGEEEDEMVFRARPPTIEFPKYNGREDAGLWLYSAERWFKNHPTREERKAQLASFYLEGDALQWWEWMERTYAEAHTLITWPMFKEELRYQFGKSEGWAPEQLAKLRQTGTVADYRAEFFKLGNQCKGVPEETLVGLCMAGLRPEIAAAVRVFELDSLRAVFRLAGNKEEELASWRGVIGRYQKPSGGGSGSGPSSSPGVPALGPSTGGGVTTGPTTAAIRAGPRAPPKGFTRLSPAEIEQKRREGKCFNCDERFTFGHKCGKPDLMFLVGRWEDEAEDEVTEDSGAGREKPQP</sequence>
<proteinExistence type="predicted"/>
<protein>
    <recommendedName>
        <fullName evidence="2">Retrotransposon gag domain-containing protein</fullName>
    </recommendedName>
</protein>
<gene>
    <name evidence="3" type="ORF">LTRI10_LOCUS52900</name>
</gene>
<dbReference type="Proteomes" id="UP001497516">
    <property type="component" value="Chromosome 9"/>
</dbReference>
<feature type="compositionally biased region" description="Low complexity" evidence="1">
    <location>
        <begin position="560"/>
        <end position="572"/>
    </location>
</feature>
<organism evidence="3 4">
    <name type="scientific">Linum trigynum</name>
    <dbReference type="NCBI Taxonomy" id="586398"/>
    <lineage>
        <taxon>Eukaryota</taxon>
        <taxon>Viridiplantae</taxon>
        <taxon>Streptophyta</taxon>
        <taxon>Embryophyta</taxon>
        <taxon>Tracheophyta</taxon>
        <taxon>Spermatophyta</taxon>
        <taxon>Magnoliopsida</taxon>
        <taxon>eudicotyledons</taxon>
        <taxon>Gunneridae</taxon>
        <taxon>Pentapetalae</taxon>
        <taxon>rosids</taxon>
        <taxon>fabids</taxon>
        <taxon>Malpighiales</taxon>
        <taxon>Linaceae</taxon>
        <taxon>Linum</taxon>
    </lineage>
</organism>
<dbReference type="Pfam" id="PF03732">
    <property type="entry name" value="Retrotrans_gag"/>
    <property type="match status" value="1"/>
</dbReference>
<name>A0AAV2GT80_9ROSI</name>
<feature type="compositionally biased region" description="Basic and acidic residues" evidence="1">
    <location>
        <begin position="79"/>
        <end position="90"/>
    </location>
</feature>
<evidence type="ECO:0000259" key="2">
    <source>
        <dbReference type="Pfam" id="PF03732"/>
    </source>
</evidence>
<dbReference type="AlphaFoldDB" id="A0AAV2GT80"/>
<feature type="region of interest" description="Disordered" evidence="1">
    <location>
        <begin position="73"/>
        <end position="141"/>
    </location>
</feature>
<evidence type="ECO:0000313" key="3">
    <source>
        <dbReference type="EMBL" id="CAL1413687.1"/>
    </source>
</evidence>
<reference evidence="3 4" key="1">
    <citation type="submission" date="2024-04" db="EMBL/GenBank/DDBJ databases">
        <authorList>
            <person name="Fracassetti M."/>
        </authorList>
    </citation>
    <scope>NUCLEOTIDE SEQUENCE [LARGE SCALE GENOMIC DNA]</scope>
</reference>
<feature type="region of interest" description="Disordered" evidence="1">
    <location>
        <begin position="1"/>
        <end position="31"/>
    </location>
</feature>
<dbReference type="EMBL" id="OZ034822">
    <property type="protein sequence ID" value="CAL1413687.1"/>
    <property type="molecule type" value="Genomic_DNA"/>
</dbReference>